<evidence type="ECO:0000313" key="2">
    <source>
        <dbReference type="EMBL" id="QGA26644.1"/>
    </source>
</evidence>
<gene>
    <name evidence="2" type="ORF">GFH32_10030</name>
</gene>
<evidence type="ECO:0000313" key="3">
    <source>
        <dbReference type="Proteomes" id="UP000326921"/>
    </source>
</evidence>
<accession>A0A5Q0QBJ9</accession>
<dbReference type="InterPro" id="IPR016883">
    <property type="entry name" value="UCP028431"/>
</dbReference>
<dbReference type="Gene3D" id="1.50.10.140">
    <property type="match status" value="1"/>
</dbReference>
<dbReference type="PIRSF" id="PIRSF028431">
    <property type="entry name" value="UCP028431"/>
    <property type="match status" value="1"/>
</dbReference>
<protein>
    <submittedName>
        <fullName evidence="2">Beta-glucosidase</fullName>
    </submittedName>
</protein>
<dbReference type="KEGG" id="sphe:GFH32_10030"/>
<reference evidence="2 3" key="1">
    <citation type="submission" date="2019-10" db="EMBL/GenBank/DDBJ databases">
        <authorList>
            <person name="Dong K."/>
        </authorList>
    </citation>
    <scope>NUCLEOTIDE SEQUENCE [LARGE SCALE GENOMIC DNA]</scope>
    <source>
        <strain evidence="3">dk4302</strain>
    </source>
</reference>
<feature type="domain" description="Glycoamylase-like" evidence="1">
    <location>
        <begin position="220"/>
        <end position="439"/>
    </location>
</feature>
<proteinExistence type="predicted"/>
<dbReference type="AlphaFoldDB" id="A0A5Q0QBJ9"/>
<dbReference type="InterPro" id="IPR019282">
    <property type="entry name" value="Glycoamylase-like_cons_dom"/>
</dbReference>
<dbReference type="RefSeq" id="WP_153511494.1">
    <property type="nucleotide sequence ID" value="NZ_CP045652.1"/>
</dbReference>
<keyword evidence="3" id="KW-1185">Reference proteome</keyword>
<sequence length="457" mass="51744">MTIKTLTFTGILLTAFHLQSCQVKQNKHTEDTTVIKDSLVLENDSLLTKIQKQTFQYFWEGAEPITGLARERIHIDGEYPQNDRNVVTIGGSGFGLMSLLVGIERGFISKSEGEERLHRILDYLTRIPRFQGAWAHWYHGNVGEVKAFSEKDNGGDIVETAFLAQGLLVVREYFKNGTEIQKEIANKADNLWRGINWKHYTNGQNVLFWHWSPVYEFGMNHAIQGYDECLISYVLAASSPTHAIDSAVYYQGWARNGTIKTDIKKFDIPTIVKHNAKEGEVGPLFWAHYSFLGLDPNGLEDKYVSYGDAVVNHAKINIAYADANPKQFIGYGHDKAWGWTASYSVTGYDAHHPDNDKSVVSPTAALASMPYTPKESIAFANYLFNNLGDKVWGPYGFYDAFSETKNWYPKRYLAIDQGPIVVMIENYRTGLIWNLFMNAPEIRLGLKKLGFTSPHLK</sequence>
<dbReference type="Pfam" id="PF10091">
    <property type="entry name" value="Glycoamylase"/>
    <property type="match status" value="1"/>
</dbReference>
<organism evidence="2 3">
    <name type="scientific">Sphingobacterium zhuxiongii</name>
    <dbReference type="NCBI Taxonomy" id="2662364"/>
    <lineage>
        <taxon>Bacteria</taxon>
        <taxon>Pseudomonadati</taxon>
        <taxon>Bacteroidota</taxon>
        <taxon>Sphingobacteriia</taxon>
        <taxon>Sphingobacteriales</taxon>
        <taxon>Sphingobacteriaceae</taxon>
        <taxon>Sphingobacterium</taxon>
    </lineage>
</organism>
<dbReference type="EMBL" id="CP045652">
    <property type="protein sequence ID" value="QGA26644.1"/>
    <property type="molecule type" value="Genomic_DNA"/>
</dbReference>
<name>A0A5Q0QBJ9_9SPHI</name>
<dbReference type="Proteomes" id="UP000326921">
    <property type="component" value="Chromosome"/>
</dbReference>
<evidence type="ECO:0000259" key="1">
    <source>
        <dbReference type="Pfam" id="PF10091"/>
    </source>
</evidence>